<proteinExistence type="predicted"/>
<feature type="domain" description="DUF3592" evidence="2">
    <location>
        <begin position="49"/>
        <end position="120"/>
    </location>
</feature>
<evidence type="ECO:0000259" key="2">
    <source>
        <dbReference type="Pfam" id="PF12158"/>
    </source>
</evidence>
<keyword evidence="4" id="KW-1185">Reference proteome</keyword>
<dbReference type="Proteomes" id="UP000644115">
    <property type="component" value="Unassembled WGS sequence"/>
</dbReference>
<dbReference type="AlphaFoldDB" id="A0A923ND05"/>
<evidence type="ECO:0000256" key="1">
    <source>
        <dbReference type="SAM" id="Phobius"/>
    </source>
</evidence>
<dbReference type="EMBL" id="JACRWC010000001">
    <property type="protein sequence ID" value="MBC5998412.1"/>
    <property type="molecule type" value="Genomic_DNA"/>
</dbReference>
<protein>
    <submittedName>
        <fullName evidence="3">DUF3592 domain-containing protein</fullName>
    </submittedName>
</protein>
<keyword evidence="1" id="KW-0472">Membrane</keyword>
<organism evidence="3 4">
    <name type="scientific">Lentihominibacter faecis</name>
    <dbReference type="NCBI Taxonomy" id="2764712"/>
    <lineage>
        <taxon>Bacteria</taxon>
        <taxon>Bacillati</taxon>
        <taxon>Bacillota</taxon>
        <taxon>Clostridia</taxon>
        <taxon>Peptostreptococcales</taxon>
        <taxon>Anaerovoracaceae</taxon>
        <taxon>Lentihominibacter</taxon>
    </lineage>
</organism>
<keyword evidence="1" id="KW-1133">Transmembrane helix</keyword>
<dbReference type="Pfam" id="PF12158">
    <property type="entry name" value="DUF3592"/>
    <property type="match status" value="1"/>
</dbReference>
<evidence type="ECO:0000313" key="3">
    <source>
        <dbReference type="EMBL" id="MBC5998412.1"/>
    </source>
</evidence>
<sequence length="154" mass="16901">MNHMNEFFWIPLLIISAICLVGVIFLCIGIGLAFREKKKRSVCTQPVIATVVDIRNQAIGASSYAGTGETNVTSWFPVYEYTANGTSRRKQAFMGTARSEVSIGQKVELYVNPERPDEFYCPTEKTASVRKVFTGVGIACISVAVIIAIILCVI</sequence>
<feature type="transmembrane region" description="Helical" evidence="1">
    <location>
        <begin position="12"/>
        <end position="34"/>
    </location>
</feature>
<keyword evidence="1" id="KW-0812">Transmembrane</keyword>
<evidence type="ECO:0000313" key="4">
    <source>
        <dbReference type="Proteomes" id="UP000644115"/>
    </source>
</evidence>
<name>A0A923ND05_9FIRM</name>
<accession>A0A923ND05</accession>
<gene>
    <name evidence="3" type="ORF">H8876_00020</name>
</gene>
<dbReference type="RefSeq" id="WP_249286036.1">
    <property type="nucleotide sequence ID" value="NZ_JACRWC010000001.1"/>
</dbReference>
<feature type="transmembrane region" description="Helical" evidence="1">
    <location>
        <begin position="132"/>
        <end position="151"/>
    </location>
</feature>
<reference evidence="3" key="1">
    <citation type="submission" date="2020-08" db="EMBL/GenBank/DDBJ databases">
        <authorList>
            <person name="Liu C."/>
            <person name="Sun Q."/>
        </authorList>
    </citation>
    <scope>NUCLEOTIDE SEQUENCE</scope>
    <source>
        <strain evidence="3">BX16</strain>
    </source>
</reference>
<comment type="caution">
    <text evidence="3">The sequence shown here is derived from an EMBL/GenBank/DDBJ whole genome shotgun (WGS) entry which is preliminary data.</text>
</comment>
<dbReference type="InterPro" id="IPR021994">
    <property type="entry name" value="DUF3592"/>
</dbReference>